<dbReference type="InterPro" id="IPR020904">
    <property type="entry name" value="Sc_DH/Rdtase_CS"/>
</dbReference>
<reference evidence="3" key="1">
    <citation type="journal article" date="2014" name="Int. J. Syst. Evol. Microbiol.">
        <title>Complete genome sequence of Corynebacterium casei LMG S-19264T (=DSM 44701T), isolated from a smear-ripened cheese.</title>
        <authorList>
            <consortium name="US DOE Joint Genome Institute (JGI-PGF)"/>
            <person name="Walter F."/>
            <person name="Albersmeier A."/>
            <person name="Kalinowski J."/>
            <person name="Ruckert C."/>
        </authorList>
    </citation>
    <scope>NUCLEOTIDE SEQUENCE</scope>
    <source>
        <strain evidence="3">CGMCC 1.12785</strain>
    </source>
</reference>
<reference evidence="3" key="2">
    <citation type="submission" date="2020-09" db="EMBL/GenBank/DDBJ databases">
        <authorList>
            <person name="Sun Q."/>
            <person name="Zhou Y."/>
        </authorList>
    </citation>
    <scope>NUCLEOTIDE SEQUENCE</scope>
    <source>
        <strain evidence="3">CGMCC 1.12785</strain>
    </source>
</reference>
<accession>A0A8J2U0U3</accession>
<dbReference type="RefSeq" id="WP_188551887.1">
    <property type="nucleotide sequence ID" value="NZ_BMFY01000018.1"/>
</dbReference>
<keyword evidence="2" id="KW-0560">Oxidoreductase</keyword>
<dbReference type="Proteomes" id="UP000616114">
    <property type="component" value="Unassembled WGS sequence"/>
</dbReference>
<comment type="caution">
    <text evidence="3">The sequence shown here is derived from an EMBL/GenBank/DDBJ whole genome shotgun (WGS) entry which is preliminary data.</text>
</comment>
<protein>
    <submittedName>
        <fullName evidence="3">Oxidoreductase</fullName>
    </submittedName>
</protein>
<dbReference type="InterPro" id="IPR036291">
    <property type="entry name" value="NAD(P)-bd_dom_sf"/>
</dbReference>
<keyword evidence="4" id="KW-1185">Reference proteome</keyword>
<dbReference type="PANTHER" id="PTHR44169:SF6">
    <property type="entry name" value="NADPH-DEPENDENT 1-ACYLDIHYDROXYACETONE PHOSPHATE REDUCTASE"/>
    <property type="match status" value="1"/>
</dbReference>
<dbReference type="InterPro" id="IPR002347">
    <property type="entry name" value="SDR_fam"/>
</dbReference>
<evidence type="ECO:0000313" key="4">
    <source>
        <dbReference type="Proteomes" id="UP000616114"/>
    </source>
</evidence>
<gene>
    <name evidence="3" type="ORF">GCM10011333_31860</name>
</gene>
<proteinExistence type="inferred from homology"/>
<dbReference type="PANTHER" id="PTHR44169">
    <property type="entry name" value="NADPH-DEPENDENT 1-ACYLDIHYDROXYACETONE PHOSPHATE REDUCTASE"/>
    <property type="match status" value="1"/>
</dbReference>
<evidence type="ECO:0000313" key="3">
    <source>
        <dbReference type="EMBL" id="GGA26590.1"/>
    </source>
</evidence>
<comment type="similarity">
    <text evidence="1">Belongs to the short-chain dehydrogenases/reductases (SDR) family.</text>
</comment>
<sequence>MNLTQDTIFIPGATSGIGLALALRFQERGSTVIIGGRRQELLERLRAEHGFGTVHIDTSDPESIRAVATEVIGTHPELNAVVLMAGIMVAEDWHSPEGFLDTAEATVATNVLGPIRLIAAFIEHLRAQPRATIMTVSSGLASAPLKVTPTYNASKAFVHMLSESIRLQLADTGVQVVELVPPAVRTALMPGHEDNERAMPLDEFADEVLTLLETQPEAHEVLVERVKFLRFAEVRGDYDEVVRILNATDPHANGTAGRR</sequence>
<dbReference type="AlphaFoldDB" id="A0A8J2U0U3"/>
<dbReference type="Pfam" id="PF00106">
    <property type="entry name" value="adh_short"/>
    <property type="match status" value="1"/>
</dbReference>
<dbReference type="PROSITE" id="PS00061">
    <property type="entry name" value="ADH_SHORT"/>
    <property type="match status" value="1"/>
</dbReference>
<name>A0A8J2U0U3_9MICO</name>
<dbReference type="PRINTS" id="PR00081">
    <property type="entry name" value="GDHRDH"/>
</dbReference>
<organism evidence="3 4">
    <name type="scientific">Sediminivirga luteola</name>
    <dbReference type="NCBI Taxonomy" id="1774748"/>
    <lineage>
        <taxon>Bacteria</taxon>
        <taxon>Bacillati</taxon>
        <taxon>Actinomycetota</taxon>
        <taxon>Actinomycetes</taxon>
        <taxon>Micrococcales</taxon>
        <taxon>Brevibacteriaceae</taxon>
        <taxon>Sediminivirga</taxon>
    </lineage>
</organism>
<dbReference type="GO" id="GO:0016491">
    <property type="term" value="F:oxidoreductase activity"/>
    <property type="evidence" value="ECO:0007669"/>
    <property type="project" value="UniProtKB-KW"/>
</dbReference>
<dbReference type="EMBL" id="BMFY01000018">
    <property type="protein sequence ID" value="GGA26590.1"/>
    <property type="molecule type" value="Genomic_DNA"/>
</dbReference>
<dbReference type="Gene3D" id="3.40.50.720">
    <property type="entry name" value="NAD(P)-binding Rossmann-like Domain"/>
    <property type="match status" value="1"/>
</dbReference>
<evidence type="ECO:0000256" key="1">
    <source>
        <dbReference type="ARBA" id="ARBA00006484"/>
    </source>
</evidence>
<evidence type="ECO:0000256" key="2">
    <source>
        <dbReference type="ARBA" id="ARBA00023002"/>
    </source>
</evidence>
<dbReference type="SUPFAM" id="SSF51735">
    <property type="entry name" value="NAD(P)-binding Rossmann-fold domains"/>
    <property type="match status" value="1"/>
</dbReference>